<accession>W5QLZ1</accession>
<evidence type="ECO:0000313" key="5">
    <source>
        <dbReference type="Proteomes" id="UP000119730"/>
    </source>
</evidence>
<organism evidence="4 5">
    <name type="scientific">Lebombo virus</name>
    <dbReference type="NCBI Taxonomy" id="40057"/>
    <lineage>
        <taxon>Viruses</taxon>
        <taxon>Riboviria</taxon>
        <taxon>Orthornavirae</taxon>
        <taxon>Duplornaviricota</taxon>
        <taxon>Resentoviricetes</taxon>
        <taxon>Reovirales</taxon>
        <taxon>Sedoreoviridae</taxon>
        <taxon>Orbivirus</taxon>
        <taxon>Orbivirus lebomboense</taxon>
    </lineage>
</organism>
<keyword evidence="5" id="KW-1185">Reference proteome</keyword>
<dbReference type="Pfam" id="PF04514">
    <property type="entry name" value="BTV_NS2"/>
    <property type="match status" value="1"/>
</dbReference>
<proteinExistence type="predicted"/>
<dbReference type="InterPro" id="IPR037194">
    <property type="entry name" value="NS2_N"/>
</dbReference>
<dbReference type="OrthoDB" id="12957at10239"/>
<dbReference type="KEGG" id="vg:37618732"/>
<evidence type="ECO:0000256" key="1">
    <source>
        <dbReference type="ARBA" id="ARBA00002402"/>
    </source>
</evidence>
<reference evidence="4 5" key="1">
    <citation type="submission" date="2012-02" db="EMBL/GenBank/DDBJ databases">
        <title>The genome sequences of Lebombo, Orungo and Changuinola viruses (genus Orbivirus, family Reoviridae).</title>
        <authorList>
            <person name="Attoui H."/>
            <person name="Mohd Jaafar F."/>
            <person name="Mertens P.P.C."/>
            <person name="Belhouchet M."/>
        </authorList>
    </citation>
    <scope>NUCLEOTIDE SEQUENCE [LARGE SCALE GENOMIC DNA]</scope>
    <source>
        <strain evidence="4">SAAR 3896</strain>
    </source>
</reference>
<dbReference type="InterPro" id="IPR007602">
    <property type="entry name" value="BTV_NS2"/>
</dbReference>
<dbReference type="EMBL" id="JQ610672">
    <property type="protein sequence ID" value="AFX73383.1"/>
    <property type="molecule type" value="Genomic_RNA"/>
</dbReference>
<dbReference type="RefSeq" id="YP_009507711.1">
    <property type="nucleotide sequence ID" value="NC_038598.1"/>
</dbReference>
<dbReference type="GO" id="GO:0003723">
    <property type="term" value="F:RNA binding"/>
    <property type="evidence" value="ECO:0007669"/>
    <property type="project" value="UniProtKB-KW"/>
</dbReference>
<dbReference type="Proteomes" id="UP000119730">
    <property type="component" value="Genome"/>
</dbReference>
<evidence type="ECO:0000256" key="2">
    <source>
        <dbReference type="ARBA" id="ARBA00014070"/>
    </source>
</evidence>
<evidence type="ECO:0000313" key="4">
    <source>
        <dbReference type="EMBL" id="AFX73383.1"/>
    </source>
</evidence>
<dbReference type="SUPFAM" id="SSF110132">
    <property type="entry name" value="BTV NS2-like ssRNA-binding domain"/>
    <property type="match status" value="1"/>
</dbReference>
<keyword evidence="3" id="KW-0694">RNA-binding</keyword>
<name>W5QLZ1_9REOV</name>
<dbReference type="GeneID" id="37618732"/>
<protein>
    <recommendedName>
        <fullName evidence="2">Non-structural protein NS2</fullName>
    </recommendedName>
</protein>
<sequence length="346" mass="38194">MAQEQVQVKRKFTRTICVLDPGAKTFCGKVAKLEGKTYFVIKIGRTTQVGVSNTPVPKCYVLDVAGPGSYRVQDGQDTVSVILSESGFEATGERWEEWRFEVLSATPIVARMAVGEDEFDAEIKYSKGLGSVPPYAKNEADRRMMPTLPGVKALDMPIRDFRQHAREHRDEVRAQLDRAARRLDPSSSRLLGASVGLSEEIPIESVLPQAKREPVVFASASRELDDWGFDMQPKTSGDWGAKTPIPEVESDEGEMNDTHITTAFISKCSEAAKKHSTTFSGLSARVPAASGKFDEVILVKKSAWGDVPLFRIDEATRKFEFMAIGTSTQVLCVKDDLSYMLLPTAH</sequence>
<evidence type="ECO:0000256" key="3">
    <source>
        <dbReference type="ARBA" id="ARBA00022884"/>
    </source>
</evidence>
<comment type="function">
    <text evidence="1">Single-stranded RNA-binding protein.</text>
</comment>